<gene>
    <name evidence="1" type="ORF">GAYE_SCF59G6462</name>
</gene>
<keyword evidence="2" id="KW-1185">Reference proteome</keyword>
<evidence type="ECO:0000313" key="2">
    <source>
        <dbReference type="Proteomes" id="UP001300502"/>
    </source>
</evidence>
<proteinExistence type="predicted"/>
<evidence type="ECO:0000313" key="1">
    <source>
        <dbReference type="EMBL" id="KAK4528518.1"/>
    </source>
</evidence>
<accession>A0AAV9IMK5</accession>
<dbReference type="EMBL" id="JANCYU010000065">
    <property type="protein sequence ID" value="KAK4528518.1"/>
    <property type="molecule type" value="Genomic_DNA"/>
</dbReference>
<name>A0AAV9IMK5_9RHOD</name>
<dbReference type="Proteomes" id="UP001300502">
    <property type="component" value="Unassembled WGS sequence"/>
</dbReference>
<reference evidence="1 2" key="1">
    <citation type="submission" date="2022-07" db="EMBL/GenBank/DDBJ databases">
        <title>Genome-wide signatures of adaptation to extreme environments.</title>
        <authorList>
            <person name="Cho C.H."/>
            <person name="Yoon H.S."/>
        </authorList>
    </citation>
    <scope>NUCLEOTIDE SEQUENCE [LARGE SCALE GENOMIC DNA]</scope>
    <source>
        <strain evidence="1 2">108.79 E11</strain>
    </source>
</reference>
<sequence length="144" mass="15511">MEDIFSSSLVDREFSDLSHSTVPLFSPFTLPETRYTLENVGSLSKFSEASGSQHSVTGYSFLAFAEKYLDTPAGSMDRRYDSLPCSLSSSSCSPPTNNISRAAKTTTTTDLGASFVSSLLGSCVSSYDEENSGEFLLPLEDVAK</sequence>
<comment type="caution">
    <text evidence="1">The sequence shown here is derived from an EMBL/GenBank/DDBJ whole genome shotgun (WGS) entry which is preliminary data.</text>
</comment>
<organism evidence="1 2">
    <name type="scientific">Galdieria yellowstonensis</name>
    <dbReference type="NCBI Taxonomy" id="3028027"/>
    <lineage>
        <taxon>Eukaryota</taxon>
        <taxon>Rhodophyta</taxon>
        <taxon>Bangiophyceae</taxon>
        <taxon>Galdieriales</taxon>
        <taxon>Galdieriaceae</taxon>
        <taxon>Galdieria</taxon>
    </lineage>
</organism>
<protein>
    <submittedName>
        <fullName evidence="1">Uncharacterized protein</fullName>
    </submittedName>
</protein>
<dbReference type="AlphaFoldDB" id="A0AAV9IMK5"/>